<dbReference type="EC" id="2.3.2.27" evidence="4"/>
<dbReference type="InterPro" id="IPR013083">
    <property type="entry name" value="Znf_RING/FYVE/PHD"/>
</dbReference>
<dbReference type="Gene3D" id="3.30.40.10">
    <property type="entry name" value="Zinc/RING finger domain, C3HC4 (zinc finger)"/>
    <property type="match status" value="1"/>
</dbReference>
<sequence length="556" mass="62606">MAENWKNCFEEELICPICLHVFVEPIQLPCKHNFCRGCISEAWSKDTGLVRCPECNHAYNQKPVLEKNLKLTNIVEKFNALNVDKSPTVLHCIFCRRGPPLPAQKVCLRCNAPCCQSHVQTHLQQPSSNPGHFLVEAEDVRAWSCPQHDAYRLYHCETEQVAVCQYCCLSRCGANHNHSVCDVESRRNDMRQMLIKQQDRIEERDQDIEEQIYKLESDKRLVEDKVQQLKEEVRLQYQKMHQLLEEDLGKTLEILDKARSKFCEENSSQILQLSERRQEAKKLLSSVQMVFDKMEDINFMKNTKAVKILTDRAQNCTGSGLPPHKVGHLNSKLFLSEISKKEKSLRKMLEAPFSTPAHFLQSIPAYPCTLSGSGAEKRKHSTAFPESSNFLDSQPGKVGKQFLSQGSTSGEGQSAQAMVPCSSTQHIVGLGSTAQAVHSSSVFPTSHYPNGSTSQQPMLPPYSGRKILMCTVDNCYCSGVPSVSNHSSHPPYPRSSSFAWTVTSQEYSHSLPSAPSVPQSLQGLSVRDWIDASQTHRHPDFYGLYGQSSTKHYVTS</sequence>
<accession>A0A8C4X462</accession>
<evidence type="ECO:0000259" key="24">
    <source>
        <dbReference type="PROSITE" id="PS50089"/>
    </source>
</evidence>
<organism evidence="25 26">
    <name type="scientific">Erpetoichthys calabaricus</name>
    <name type="common">Rope fish</name>
    <name type="synonym">Calamoichthys calabaricus</name>
    <dbReference type="NCBI Taxonomy" id="27687"/>
    <lineage>
        <taxon>Eukaryota</taxon>
        <taxon>Metazoa</taxon>
        <taxon>Chordata</taxon>
        <taxon>Craniata</taxon>
        <taxon>Vertebrata</taxon>
        <taxon>Euteleostomi</taxon>
        <taxon>Actinopterygii</taxon>
        <taxon>Polypteriformes</taxon>
        <taxon>Polypteridae</taxon>
        <taxon>Erpetoichthys</taxon>
    </lineage>
</organism>
<feature type="coiled-coil region" evidence="22">
    <location>
        <begin position="212"/>
        <end position="246"/>
    </location>
</feature>
<evidence type="ECO:0000256" key="2">
    <source>
        <dbReference type="ARBA" id="ARBA00004906"/>
    </source>
</evidence>
<evidence type="ECO:0000256" key="20">
    <source>
        <dbReference type="ARBA" id="ARBA00083988"/>
    </source>
</evidence>
<comment type="similarity">
    <text evidence="3">Belongs to the TRIM/RBCC family.</text>
</comment>
<dbReference type="Proteomes" id="UP000694620">
    <property type="component" value="Chromosome 2"/>
</dbReference>
<dbReference type="GO" id="GO:0005634">
    <property type="term" value="C:nucleus"/>
    <property type="evidence" value="ECO:0007669"/>
    <property type="project" value="UniProtKB-ARBA"/>
</dbReference>
<dbReference type="OrthoDB" id="1630758at2759"/>
<feature type="compositionally biased region" description="Polar residues" evidence="23">
    <location>
        <begin position="402"/>
        <end position="418"/>
    </location>
</feature>
<evidence type="ECO:0000313" key="25">
    <source>
        <dbReference type="Ensembl" id="ENSECRP00000004169.1"/>
    </source>
</evidence>
<evidence type="ECO:0000256" key="23">
    <source>
        <dbReference type="SAM" id="MobiDB-lite"/>
    </source>
</evidence>
<evidence type="ECO:0000256" key="10">
    <source>
        <dbReference type="ARBA" id="ARBA00022786"/>
    </source>
</evidence>
<dbReference type="Gene3D" id="3.30.160.60">
    <property type="entry name" value="Classic Zinc Finger"/>
    <property type="match status" value="1"/>
</dbReference>
<dbReference type="CDD" id="cd16580">
    <property type="entry name" value="RING-HC_TRIM8_C-V"/>
    <property type="match status" value="1"/>
</dbReference>
<dbReference type="PROSITE" id="PS50089">
    <property type="entry name" value="ZF_RING_2"/>
    <property type="match status" value="1"/>
</dbReference>
<keyword evidence="8" id="KW-0677">Repeat</keyword>
<evidence type="ECO:0000256" key="18">
    <source>
        <dbReference type="ARBA" id="ARBA00075537"/>
    </source>
</evidence>
<gene>
    <name evidence="25" type="primary">TRIM8</name>
    <name evidence="25" type="synonym">LOC114647171</name>
</gene>
<reference evidence="25" key="1">
    <citation type="submission" date="2021-06" db="EMBL/GenBank/DDBJ databases">
        <authorList>
            <consortium name="Wellcome Sanger Institute Data Sharing"/>
        </authorList>
    </citation>
    <scope>NUCLEOTIDE SEQUENCE [LARGE SCALE GENOMIC DNA]</scope>
</reference>
<evidence type="ECO:0000256" key="17">
    <source>
        <dbReference type="ARBA" id="ARBA00075511"/>
    </source>
</evidence>
<dbReference type="FunFam" id="3.30.40.10:FF:000290">
    <property type="entry name" value="probable E3 ubiquitin-protein ligase TRIM8"/>
    <property type="match status" value="1"/>
</dbReference>
<keyword evidence="6" id="KW-0808">Transferase</keyword>
<evidence type="ECO:0000256" key="7">
    <source>
        <dbReference type="ARBA" id="ARBA00022723"/>
    </source>
</evidence>
<evidence type="ECO:0000256" key="8">
    <source>
        <dbReference type="ARBA" id="ARBA00022737"/>
    </source>
</evidence>
<evidence type="ECO:0000256" key="16">
    <source>
        <dbReference type="ARBA" id="ARBA00074094"/>
    </source>
</evidence>
<keyword evidence="12" id="KW-0391">Immunity</keyword>
<comment type="pathway">
    <text evidence="2">Protein modification; protein ubiquitination.</text>
</comment>
<dbReference type="InterPro" id="IPR051051">
    <property type="entry name" value="E3_ubiq-ligase_TRIM/RNF"/>
</dbReference>
<protein>
    <recommendedName>
        <fullName evidence="16">E3 ubiquitin-protein ligase TRIM8</fullName>
        <ecNumber evidence="4">2.3.2.27</ecNumber>
    </recommendedName>
    <alternativeName>
        <fullName evidence="17">Glioblastoma-expressed RING finger protein</fullName>
    </alternativeName>
    <alternativeName>
        <fullName evidence="18">RING finger protein 27</fullName>
    </alternativeName>
    <alternativeName>
        <fullName evidence="20">RING-type E3 ubiquitin transferase TRIM8</fullName>
    </alternativeName>
    <alternativeName>
        <fullName evidence="19">Tripartite motif-containing protein 8</fullName>
    </alternativeName>
</protein>
<dbReference type="AlphaFoldDB" id="A0A8C4X462"/>
<evidence type="ECO:0000256" key="9">
    <source>
        <dbReference type="ARBA" id="ARBA00022771"/>
    </source>
</evidence>
<dbReference type="Ensembl" id="ENSECRT00000004234.1">
    <property type="protein sequence ID" value="ENSECRP00000004169.1"/>
    <property type="gene ID" value="ENSECRG00000002832.1"/>
</dbReference>
<dbReference type="GO" id="GO:0045087">
    <property type="term" value="P:innate immune response"/>
    <property type="evidence" value="ECO:0007669"/>
    <property type="project" value="UniProtKB-KW"/>
</dbReference>
<evidence type="ECO:0000256" key="15">
    <source>
        <dbReference type="ARBA" id="ARBA00063059"/>
    </source>
</evidence>
<evidence type="ECO:0000256" key="3">
    <source>
        <dbReference type="ARBA" id="ARBA00008518"/>
    </source>
</evidence>
<keyword evidence="5" id="KW-0399">Innate immunity</keyword>
<evidence type="ECO:0000313" key="26">
    <source>
        <dbReference type="Proteomes" id="UP000694620"/>
    </source>
</evidence>
<evidence type="ECO:0000256" key="13">
    <source>
        <dbReference type="ARBA" id="ARBA00023054"/>
    </source>
</evidence>
<dbReference type="GO" id="GO:0008270">
    <property type="term" value="F:zinc ion binding"/>
    <property type="evidence" value="ECO:0007669"/>
    <property type="project" value="UniProtKB-KW"/>
</dbReference>
<dbReference type="CDD" id="cd19763">
    <property type="entry name" value="Bbox2_TRIM8_C-V"/>
    <property type="match status" value="1"/>
</dbReference>
<evidence type="ECO:0000256" key="14">
    <source>
        <dbReference type="ARBA" id="ARBA00055398"/>
    </source>
</evidence>
<evidence type="ECO:0000256" key="19">
    <source>
        <dbReference type="ARBA" id="ARBA00079717"/>
    </source>
</evidence>
<dbReference type="GO" id="GO:0044790">
    <property type="term" value="P:suppression of viral release by host"/>
    <property type="evidence" value="ECO:0007669"/>
    <property type="project" value="UniProtKB-ARBA"/>
</dbReference>
<dbReference type="GO" id="GO:0061630">
    <property type="term" value="F:ubiquitin protein ligase activity"/>
    <property type="evidence" value="ECO:0007669"/>
    <property type="project" value="UniProtKB-EC"/>
</dbReference>
<dbReference type="Pfam" id="PF13445">
    <property type="entry name" value="zf-RING_UBOX"/>
    <property type="match status" value="1"/>
</dbReference>
<dbReference type="SMART" id="SM00184">
    <property type="entry name" value="RING"/>
    <property type="match status" value="1"/>
</dbReference>
<reference evidence="25" key="2">
    <citation type="submission" date="2025-08" db="UniProtKB">
        <authorList>
            <consortium name="Ensembl"/>
        </authorList>
    </citation>
    <scope>IDENTIFICATION</scope>
</reference>
<evidence type="ECO:0000256" key="22">
    <source>
        <dbReference type="SAM" id="Coils"/>
    </source>
</evidence>
<evidence type="ECO:0000256" key="1">
    <source>
        <dbReference type="ARBA" id="ARBA00000900"/>
    </source>
</evidence>
<keyword evidence="26" id="KW-1185">Reference proteome</keyword>
<proteinExistence type="inferred from homology"/>
<name>A0A8C4X462_ERPCA</name>
<feature type="region of interest" description="Disordered" evidence="23">
    <location>
        <begin position="374"/>
        <end position="418"/>
    </location>
</feature>
<dbReference type="PANTHER" id="PTHR25465:SF19">
    <property type="entry name" value="E3 UBIQUITIN-PROTEIN LIGASE TRIM8"/>
    <property type="match status" value="1"/>
</dbReference>
<dbReference type="GeneTree" id="ENSGT00940000157919"/>
<dbReference type="InterPro" id="IPR001841">
    <property type="entry name" value="Znf_RING"/>
</dbReference>
<evidence type="ECO:0000256" key="6">
    <source>
        <dbReference type="ARBA" id="ARBA00022679"/>
    </source>
</evidence>
<evidence type="ECO:0000256" key="21">
    <source>
        <dbReference type="PROSITE-ProRule" id="PRU00175"/>
    </source>
</evidence>
<reference evidence="25" key="3">
    <citation type="submission" date="2025-09" db="UniProtKB">
        <authorList>
            <consortium name="Ensembl"/>
        </authorList>
    </citation>
    <scope>IDENTIFICATION</scope>
</reference>
<comment type="function">
    <text evidence="14">E3 ubiquitin-protein ligase that participates in multiple biological processes including cell survival, differentiation, apoptosis, and in particular, the innate immune response. Participates in the activation of interferon-gamma signaling by promoting proteasomal degradation of the repressor SOCS1. Plays a positive role in the TNFalpha and IL-1beta signaling pathways. Mechanistically, induces the 'Lys-63'-linked polyubiquitination of MAP3K7/TAK1 component leading to the activation of NF-kappa-B. Also modulates STAT3 activity through negative regulation of PIAS3, either by degradation of PIAS3 through the ubiquitin-proteasome pathway or exclusion of PIAS3 from the nucleus. Negatively regulates TLR3/4-mediated innate immune response by catalyzing 'Lys-6'- and 'Lys-33'-linked polyubiquitination of TICAM1 and thereby disrupting the TICAM1-TBK1 interaction.</text>
</comment>
<evidence type="ECO:0000256" key="11">
    <source>
        <dbReference type="ARBA" id="ARBA00022833"/>
    </source>
</evidence>
<keyword evidence="13 22" id="KW-0175">Coiled coil</keyword>
<dbReference type="PANTHER" id="PTHR25465">
    <property type="entry name" value="B-BOX DOMAIN CONTAINING"/>
    <property type="match status" value="1"/>
</dbReference>
<keyword evidence="7" id="KW-0479">Metal-binding</keyword>
<comment type="subunit">
    <text evidence="15">Homodimer. Interacts with SOCS1 (via) SH2 domain and SOCS box. Interacts with HSP90AB1; prevents nucleus translocation of phosphorylated STAT3 and HSP90AB1. Interacts with MAP3K7/TAK1. Interacts with PIAS3. Interacts with TICAM1. Interacts with TRIM15; this interaction prevents TRIM8 cytoplasmic translocation.</text>
</comment>
<dbReference type="PROSITE" id="PS00518">
    <property type="entry name" value="ZF_RING_1"/>
    <property type="match status" value="1"/>
</dbReference>
<dbReference type="SUPFAM" id="SSF57850">
    <property type="entry name" value="RING/U-box"/>
    <property type="match status" value="1"/>
</dbReference>
<evidence type="ECO:0000256" key="5">
    <source>
        <dbReference type="ARBA" id="ARBA00022588"/>
    </source>
</evidence>
<dbReference type="InterPro" id="IPR027370">
    <property type="entry name" value="Znf-RING_euk"/>
</dbReference>
<comment type="catalytic activity">
    <reaction evidence="1">
        <text>S-ubiquitinyl-[E2 ubiquitin-conjugating enzyme]-L-cysteine + [acceptor protein]-L-lysine = [E2 ubiquitin-conjugating enzyme]-L-cysteine + N(6)-ubiquitinyl-[acceptor protein]-L-lysine.</text>
        <dbReference type="EC" id="2.3.2.27"/>
    </reaction>
</comment>
<dbReference type="SUPFAM" id="SSF57845">
    <property type="entry name" value="B-box zinc-binding domain"/>
    <property type="match status" value="1"/>
</dbReference>
<evidence type="ECO:0000256" key="4">
    <source>
        <dbReference type="ARBA" id="ARBA00012483"/>
    </source>
</evidence>
<dbReference type="CDD" id="cd19838">
    <property type="entry name" value="Bbox1_TRIM8_C-V"/>
    <property type="match status" value="1"/>
</dbReference>
<evidence type="ECO:0000256" key="12">
    <source>
        <dbReference type="ARBA" id="ARBA00022859"/>
    </source>
</evidence>
<keyword evidence="9 21" id="KW-0863">Zinc-finger</keyword>
<keyword evidence="10" id="KW-0833">Ubl conjugation pathway</keyword>
<dbReference type="GO" id="GO:0005829">
    <property type="term" value="C:cytosol"/>
    <property type="evidence" value="ECO:0007669"/>
    <property type="project" value="UniProtKB-ARBA"/>
</dbReference>
<keyword evidence="11" id="KW-0862">Zinc</keyword>
<dbReference type="InterPro" id="IPR017907">
    <property type="entry name" value="Znf_RING_CS"/>
</dbReference>
<feature type="domain" description="RING-type" evidence="24">
    <location>
        <begin position="15"/>
        <end position="56"/>
    </location>
</feature>